<protein>
    <submittedName>
        <fullName evidence="1">Uncharacterized protein</fullName>
    </submittedName>
</protein>
<organism evidence="1 2">
    <name type="scientific">Olea europaea subsp. europaea</name>
    <dbReference type="NCBI Taxonomy" id="158383"/>
    <lineage>
        <taxon>Eukaryota</taxon>
        <taxon>Viridiplantae</taxon>
        <taxon>Streptophyta</taxon>
        <taxon>Embryophyta</taxon>
        <taxon>Tracheophyta</taxon>
        <taxon>Spermatophyta</taxon>
        <taxon>Magnoliopsida</taxon>
        <taxon>eudicotyledons</taxon>
        <taxon>Gunneridae</taxon>
        <taxon>Pentapetalae</taxon>
        <taxon>asterids</taxon>
        <taxon>lamiids</taxon>
        <taxon>Lamiales</taxon>
        <taxon>Oleaceae</taxon>
        <taxon>Oleeae</taxon>
        <taxon>Olea</taxon>
    </lineage>
</organism>
<reference evidence="1 2" key="1">
    <citation type="submission" date="2019-12" db="EMBL/GenBank/DDBJ databases">
        <authorList>
            <person name="Alioto T."/>
            <person name="Alioto T."/>
            <person name="Gomez Garrido J."/>
        </authorList>
    </citation>
    <scope>NUCLEOTIDE SEQUENCE [LARGE SCALE GENOMIC DNA]</scope>
</reference>
<sequence>CLYVQPQHLEPLLFAFRIPKLESHKQVHFCTGPNVRWDYLLHNSSSLPLSSRSFTLSLLLHTDNCTTLLARGTPPYRHAKACLIVESPS</sequence>
<accession>A0A8S0ULG1</accession>
<proteinExistence type="predicted"/>
<dbReference type="Gramene" id="OE9A045357T1">
    <property type="protein sequence ID" value="OE9A045357C1"/>
    <property type="gene ID" value="OE9A045357"/>
</dbReference>
<keyword evidence="2" id="KW-1185">Reference proteome</keyword>
<feature type="non-terminal residue" evidence="1">
    <location>
        <position position="1"/>
    </location>
</feature>
<dbReference type="AlphaFoldDB" id="A0A8S0ULG1"/>
<dbReference type="Proteomes" id="UP000594638">
    <property type="component" value="Unassembled WGS sequence"/>
</dbReference>
<gene>
    <name evidence="1" type="ORF">OLEA9_A045357</name>
</gene>
<comment type="caution">
    <text evidence="1">The sequence shown here is derived from an EMBL/GenBank/DDBJ whole genome shotgun (WGS) entry which is preliminary data.</text>
</comment>
<name>A0A8S0ULG1_OLEEU</name>
<evidence type="ECO:0000313" key="1">
    <source>
        <dbReference type="EMBL" id="CAA3017759.1"/>
    </source>
</evidence>
<dbReference type="EMBL" id="CACTIH010007736">
    <property type="protein sequence ID" value="CAA3017759.1"/>
    <property type="molecule type" value="Genomic_DNA"/>
</dbReference>
<evidence type="ECO:0000313" key="2">
    <source>
        <dbReference type="Proteomes" id="UP000594638"/>
    </source>
</evidence>